<organism evidence="2 3">
    <name type="scientific">Coprinopsis cinerea (strain Okayama-7 / 130 / ATCC MYA-4618 / FGSC 9003)</name>
    <name type="common">Inky cap fungus</name>
    <name type="synonym">Hormographiella aspergillata</name>
    <dbReference type="NCBI Taxonomy" id="240176"/>
    <lineage>
        <taxon>Eukaryota</taxon>
        <taxon>Fungi</taxon>
        <taxon>Dikarya</taxon>
        <taxon>Basidiomycota</taxon>
        <taxon>Agaricomycotina</taxon>
        <taxon>Agaricomycetes</taxon>
        <taxon>Agaricomycetidae</taxon>
        <taxon>Agaricales</taxon>
        <taxon>Agaricineae</taxon>
        <taxon>Psathyrellaceae</taxon>
        <taxon>Coprinopsis</taxon>
    </lineage>
</organism>
<dbReference type="SUPFAM" id="SSF50370">
    <property type="entry name" value="Ricin B-like lectins"/>
    <property type="match status" value="1"/>
</dbReference>
<dbReference type="KEGG" id="cci:CC1G_11781"/>
<protein>
    <recommendedName>
        <fullName evidence="1">CCL2-like lectin domain-containing protein</fullName>
    </recommendedName>
</protein>
<dbReference type="GeneID" id="6011877"/>
<dbReference type="InterPro" id="IPR035992">
    <property type="entry name" value="Ricin_B-like_lectins"/>
</dbReference>
<dbReference type="OrthoDB" id="5271368at2759"/>
<evidence type="ECO:0000313" key="3">
    <source>
        <dbReference type="Proteomes" id="UP000001861"/>
    </source>
</evidence>
<dbReference type="eggNOG" id="ENOG502SY49">
    <property type="taxonomic scope" value="Eukaryota"/>
</dbReference>
<sequence length="141" mass="15257">MDSPATLSAGHYVIFNRVLSPRGEKLALTYPGRQRTPVTVSPLDGSSEQAWILRSYDSNSNTWSISPASSPNSQIGWGAGNVPVVLPPNNYVWTLTWTSAGYNIQDGKRTVSWSLNNATAGEEVSIGADATFSGRWVIEKV</sequence>
<dbReference type="OMA" id="YTIQDGG"/>
<dbReference type="Proteomes" id="UP000001861">
    <property type="component" value="Unassembled WGS sequence"/>
</dbReference>
<dbReference type="EMBL" id="AACS02000012">
    <property type="protein sequence ID" value="EAU86473.1"/>
    <property type="molecule type" value="Genomic_DNA"/>
</dbReference>
<gene>
    <name evidence="2" type="ORF">CC1G_11781</name>
</gene>
<comment type="caution">
    <text evidence="2">The sequence shown here is derived from an EMBL/GenBank/DDBJ whole genome shotgun (WGS) entry which is preliminary data.</text>
</comment>
<evidence type="ECO:0000313" key="2">
    <source>
        <dbReference type="EMBL" id="EAU86473.1"/>
    </source>
</evidence>
<dbReference type="Pfam" id="PF21595">
    <property type="entry name" value="CCL2-like"/>
    <property type="match status" value="1"/>
</dbReference>
<reference evidence="2 3" key="1">
    <citation type="journal article" date="2010" name="Proc. Natl. Acad. Sci. U.S.A.">
        <title>Insights into evolution of multicellular fungi from the assembled chromosomes of the mushroom Coprinopsis cinerea (Coprinus cinereus).</title>
        <authorList>
            <person name="Stajich J.E."/>
            <person name="Wilke S.K."/>
            <person name="Ahren D."/>
            <person name="Au C.H."/>
            <person name="Birren B.W."/>
            <person name="Borodovsky M."/>
            <person name="Burns C."/>
            <person name="Canback B."/>
            <person name="Casselton L.A."/>
            <person name="Cheng C.K."/>
            <person name="Deng J."/>
            <person name="Dietrich F.S."/>
            <person name="Fargo D.C."/>
            <person name="Farman M.L."/>
            <person name="Gathman A.C."/>
            <person name="Goldberg J."/>
            <person name="Guigo R."/>
            <person name="Hoegger P.J."/>
            <person name="Hooker J.B."/>
            <person name="Huggins A."/>
            <person name="James T.Y."/>
            <person name="Kamada T."/>
            <person name="Kilaru S."/>
            <person name="Kodira C."/>
            <person name="Kues U."/>
            <person name="Kupfer D."/>
            <person name="Kwan H.S."/>
            <person name="Lomsadze A."/>
            <person name="Li W."/>
            <person name="Lilly W.W."/>
            <person name="Ma L.J."/>
            <person name="Mackey A.J."/>
            <person name="Manning G."/>
            <person name="Martin F."/>
            <person name="Muraguchi H."/>
            <person name="Natvig D.O."/>
            <person name="Palmerini H."/>
            <person name="Ramesh M.A."/>
            <person name="Rehmeyer C.J."/>
            <person name="Roe B.A."/>
            <person name="Shenoy N."/>
            <person name="Stanke M."/>
            <person name="Ter-Hovhannisyan V."/>
            <person name="Tunlid A."/>
            <person name="Velagapudi R."/>
            <person name="Vision T.J."/>
            <person name="Zeng Q."/>
            <person name="Zolan M.E."/>
            <person name="Pukkila P.J."/>
        </authorList>
    </citation>
    <scope>NUCLEOTIDE SEQUENCE [LARGE SCALE GENOMIC DNA]</scope>
    <source>
        <strain evidence="3">Okayama-7 / 130 / ATCC MYA-4618 / FGSC 9003</strain>
    </source>
</reference>
<dbReference type="RefSeq" id="XP_001835347.1">
    <property type="nucleotide sequence ID" value="XM_001835295.2"/>
</dbReference>
<dbReference type="AlphaFoldDB" id="A8NPJ3"/>
<accession>A8NPJ3</accession>
<dbReference type="InParanoid" id="A8NPJ3"/>
<feature type="domain" description="CCL2-like lectin" evidence="1">
    <location>
        <begin position="10"/>
        <end position="136"/>
    </location>
</feature>
<keyword evidence="3" id="KW-1185">Reference proteome</keyword>
<dbReference type="CDD" id="cd23715">
    <property type="entry name" value="beta-trefoil_Ricin_CCL2"/>
    <property type="match status" value="1"/>
</dbReference>
<dbReference type="Gene3D" id="2.80.10.50">
    <property type="match status" value="1"/>
</dbReference>
<evidence type="ECO:0000259" key="1">
    <source>
        <dbReference type="Pfam" id="PF21595"/>
    </source>
</evidence>
<name>A8NPJ3_COPC7</name>
<proteinExistence type="predicted"/>
<dbReference type="VEuPathDB" id="FungiDB:CC1G_11781"/>
<dbReference type="InterPro" id="IPR048746">
    <property type="entry name" value="CCL2-like_lectin"/>
</dbReference>